<name>A0AAV3ZF10_9GAST</name>
<evidence type="ECO:0000313" key="3">
    <source>
        <dbReference type="EMBL" id="GFN93886.1"/>
    </source>
</evidence>
<reference evidence="3 4" key="1">
    <citation type="journal article" date="2021" name="Elife">
        <title>Chloroplast acquisition without the gene transfer in kleptoplastic sea slugs, Plakobranchus ocellatus.</title>
        <authorList>
            <person name="Maeda T."/>
            <person name="Takahashi S."/>
            <person name="Yoshida T."/>
            <person name="Shimamura S."/>
            <person name="Takaki Y."/>
            <person name="Nagai Y."/>
            <person name="Toyoda A."/>
            <person name="Suzuki Y."/>
            <person name="Arimoto A."/>
            <person name="Ishii H."/>
            <person name="Satoh N."/>
            <person name="Nishiyama T."/>
            <person name="Hasebe M."/>
            <person name="Maruyama T."/>
            <person name="Minagawa J."/>
            <person name="Obokata J."/>
            <person name="Shigenobu S."/>
        </authorList>
    </citation>
    <scope>NUCLEOTIDE SEQUENCE [LARGE SCALE GENOMIC DNA]</scope>
</reference>
<keyword evidence="1" id="KW-0472">Membrane</keyword>
<evidence type="ECO:0000313" key="4">
    <source>
        <dbReference type="Proteomes" id="UP000735302"/>
    </source>
</evidence>
<dbReference type="AlphaFoldDB" id="A0AAV3ZF10"/>
<proteinExistence type="predicted"/>
<dbReference type="InterPro" id="IPR029526">
    <property type="entry name" value="PGBD"/>
</dbReference>
<feature type="domain" description="PiggyBac transposable element-derived protein" evidence="2">
    <location>
        <begin position="15"/>
        <end position="103"/>
    </location>
</feature>
<dbReference type="PANTHER" id="PTHR46599">
    <property type="entry name" value="PIGGYBAC TRANSPOSABLE ELEMENT-DERIVED PROTEIN 4"/>
    <property type="match status" value="1"/>
</dbReference>
<dbReference type="EMBL" id="BLXT01002372">
    <property type="protein sequence ID" value="GFN93886.1"/>
    <property type="molecule type" value="Genomic_DNA"/>
</dbReference>
<gene>
    <name evidence="3" type="ORF">PoB_002039200</name>
</gene>
<evidence type="ECO:0000256" key="1">
    <source>
        <dbReference type="SAM" id="Phobius"/>
    </source>
</evidence>
<feature type="transmembrane region" description="Helical" evidence="1">
    <location>
        <begin position="86"/>
        <end position="106"/>
    </location>
</feature>
<organism evidence="3 4">
    <name type="scientific">Plakobranchus ocellatus</name>
    <dbReference type="NCBI Taxonomy" id="259542"/>
    <lineage>
        <taxon>Eukaryota</taxon>
        <taxon>Metazoa</taxon>
        <taxon>Spiralia</taxon>
        <taxon>Lophotrochozoa</taxon>
        <taxon>Mollusca</taxon>
        <taxon>Gastropoda</taxon>
        <taxon>Heterobranchia</taxon>
        <taxon>Euthyneura</taxon>
        <taxon>Panpulmonata</taxon>
        <taxon>Sacoglossa</taxon>
        <taxon>Placobranchoidea</taxon>
        <taxon>Plakobranchidae</taxon>
        <taxon>Plakobranchus</taxon>
    </lineage>
</organism>
<sequence>MKHCEVKYCQDGGLTTATVWRDKGKIAVLSTNVTRTMIPLQRRGPGRLIQFITPSPVIVYNKFMFGVDLADQHRLYYVMGRSGLQWWRYVSWFLFQTAIMNSWVLFKLRNNPALKNCHQMSQIQFQLDCVPLLLQDANLESVAPLTACQPQLLILQFLILGDTSPFIFRN</sequence>
<protein>
    <submittedName>
        <fullName evidence="3">PiggyBac transposable element-derived protein 4-like</fullName>
    </submittedName>
</protein>
<dbReference type="Proteomes" id="UP000735302">
    <property type="component" value="Unassembled WGS sequence"/>
</dbReference>
<keyword evidence="4" id="KW-1185">Reference proteome</keyword>
<dbReference type="Pfam" id="PF13843">
    <property type="entry name" value="DDE_Tnp_1_7"/>
    <property type="match status" value="1"/>
</dbReference>
<keyword evidence="1" id="KW-1133">Transmembrane helix</keyword>
<accession>A0AAV3ZF10</accession>
<evidence type="ECO:0000259" key="2">
    <source>
        <dbReference type="Pfam" id="PF13843"/>
    </source>
</evidence>
<comment type="caution">
    <text evidence="3">The sequence shown here is derived from an EMBL/GenBank/DDBJ whole genome shotgun (WGS) entry which is preliminary data.</text>
</comment>
<keyword evidence="1" id="KW-0812">Transmembrane</keyword>
<dbReference type="PANTHER" id="PTHR46599:SF2">
    <property type="entry name" value="PIGGYBAC TRANSPOSABLE ELEMENT-DERIVED PROTEIN 4-LIKE"/>
    <property type="match status" value="1"/>
</dbReference>